<protein>
    <submittedName>
        <fullName evidence="3">Uncharacterized protein</fullName>
    </submittedName>
</protein>
<dbReference type="GeneID" id="18922239"/>
<dbReference type="PANTHER" id="PTHR41800:SF1">
    <property type="entry name" value="EXPRESSED PROTEIN"/>
    <property type="match status" value="1"/>
</dbReference>
<dbReference type="OrthoDB" id="2559326at2759"/>
<gene>
    <name evidence="3" type="ORF">MELLADRAFT_104391</name>
</gene>
<reference evidence="4" key="1">
    <citation type="journal article" date="2011" name="Proc. Natl. Acad. Sci. U.S.A.">
        <title>Obligate biotrophy features unraveled by the genomic analysis of rust fungi.</title>
        <authorList>
            <person name="Duplessis S."/>
            <person name="Cuomo C.A."/>
            <person name="Lin Y.-C."/>
            <person name="Aerts A."/>
            <person name="Tisserant E."/>
            <person name="Veneault-Fourrey C."/>
            <person name="Joly D.L."/>
            <person name="Hacquard S."/>
            <person name="Amselem J."/>
            <person name="Cantarel B.L."/>
            <person name="Chiu R."/>
            <person name="Coutinho P.M."/>
            <person name="Feau N."/>
            <person name="Field M."/>
            <person name="Frey P."/>
            <person name="Gelhaye E."/>
            <person name="Goldberg J."/>
            <person name="Grabherr M.G."/>
            <person name="Kodira C.D."/>
            <person name="Kohler A."/>
            <person name="Kuees U."/>
            <person name="Lindquist E.A."/>
            <person name="Lucas S.M."/>
            <person name="Mago R."/>
            <person name="Mauceli E."/>
            <person name="Morin E."/>
            <person name="Murat C."/>
            <person name="Pangilinan J.L."/>
            <person name="Park R."/>
            <person name="Pearson M."/>
            <person name="Quesneville H."/>
            <person name="Rouhier N."/>
            <person name="Sakthikumar S."/>
            <person name="Salamov A.A."/>
            <person name="Schmutz J."/>
            <person name="Selles B."/>
            <person name="Shapiro H."/>
            <person name="Tanguay P."/>
            <person name="Tuskan G.A."/>
            <person name="Henrissat B."/>
            <person name="Van de Peer Y."/>
            <person name="Rouze P."/>
            <person name="Ellis J.G."/>
            <person name="Dodds P.N."/>
            <person name="Schein J.E."/>
            <person name="Zhong S."/>
            <person name="Hamelin R.C."/>
            <person name="Grigoriev I.V."/>
            <person name="Szabo L.J."/>
            <person name="Martin F."/>
        </authorList>
    </citation>
    <scope>NUCLEOTIDE SEQUENCE [LARGE SCALE GENOMIC DNA]</scope>
    <source>
        <strain evidence="4">98AG31 / pathotype 3-4-7</strain>
    </source>
</reference>
<dbReference type="Pfam" id="PF15932">
    <property type="entry name" value="DUF4748"/>
    <property type="match status" value="1"/>
</dbReference>
<proteinExistence type="predicted"/>
<keyword evidence="4" id="KW-1185">Reference proteome</keyword>
<feature type="transmembrane region" description="Helical" evidence="2">
    <location>
        <begin position="100"/>
        <end position="117"/>
    </location>
</feature>
<evidence type="ECO:0000313" key="4">
    <source>
        <dbReference type="Proteomes" id="UP000001072"/>
    </source>
</evidence>
<dbReference type="Proteomes" id="UP000001072">
    <property type="component" value="Unassembled WGS sequence"/>
</dbReference>
<dbReference type="eggNOG" id="ENOG502SF7B">
    <property type="taxonomic scope" value="Eukaryota"/>
</dbReference>
<dbReference type="VEuPathDB" id="FungiDB:MELLADRAFT_104391"/>
<dbReference type="EMBL" id="GL883098">
    <property type="protein sequence ID" value="EGG09101.1"/>
    <property type="molecule type" value="Genomic_DNA"/>
</dbReference>
<dbReference type="InterPro" id="IPR031833">
    <property type="entry name" value="DUF4748"/>
</dbReference>
<evidence type="ECO:0000256" key="1">
    <source>
        <dbReference type="SAM" id="MobiDB-lite"/>
    </source>
</evidence>
<name>F4REI9_MELLP</name>
<dbReference type="HOGENOM" id="CLU_1354886_0_0_1"/>
<dbReference type="AlphaFoldDB" id="F4REI9"/>
<dbReference type="RefSeq" id="XP_007407461.1">
    <property type="nucleotide sequence ID" value="XM_007407399.1"/>
</dbReference>
<organism evidence="4">
    <name type="scientific">Melampsora larici-populina (strain 98AG31 / pathotype 3-4-7)</name>
    <name type="common">Poplar leaf rust fungus</name>
    <dbReference type="NCBI Taxonomy" id="747676"/>
    <lineage>
        <taxon>Eukaryota</taxon>
        <taxon>Fungi</taxon>
        <taxon>Dikarya</taxon>
        <taxon>Basidiomycota</taxon>
        <taxon>Pucciniomycotina</taxon>
        <taxon>Pucciniomycetes</taxon>
        <taxon>Pucciniales</taxon>
        <taxon>Melampsoraceae</taxon>
        <taxon>Melampsora</taxon>
    </lineage>
</organism>
<dbReference type="KEGG" id="mlr:MELLADRAFT_104391"/>
<dbReference type="InParanoid" id="F4REI9"/>
<sequence length="202" mass="22872">MRAIGKRLWAAVLGEAGKSSARRLFTIISIWKYNSRAIKRRRVLVTTEQRAPSRRKRHTHGPDPHPYEIRNQVKFEAASTWKPPSSWICKEKMNTPGSMALGWGLLIVAGGGGLYFAKKDINQRRREQARIGMRSNDKLEWHQRIDETPSASKTVGESSKLEASQTSHEVESGSLSNTFSKFDRPYQRTGNSLTHKEAEPKG</sequence>
<keyword evidence="2" id="KW-0812">Transmembrane</keyword>
<accession>F4REI9</accession>
<keyword evidence="2" id="KW-1133">Transmembrane helix</keyword>
<evidence type="ECO:0000313" key="3">
    <source>
        <dbReference type="EMBL" id="EGG09101.1"/>
    </source>
</evidence>
<evidence type="ECO:0000256" key="2">
    <source>
        <dbReference type="SAM" id="Phobius"/>
    </source>
</evidence>
<feature type="region of interest" description="Disordered" evidence="1">
    <location>
        <begin position="46"/>
        <end position="67"/>
    </location>
</feature>
<keyword evidence="2" id="KW-0472">Membrane</keyword>
<feature type="region of interest" description="Disordered" evidence="1">
    <location>
        <begin position="140"/>
        <end position="202"/>
    </location>
</feature>
<dbReference type="PANTHER" id="PTHR41800">
    <property type="entry name" value="EXPRESSED PROTEIN"/>
    <property type="match status" value="1"/>
</dbReference>
<feature type="compositionally biased region" description="Polar residues" evidence="1">
    <location>
        <begin position="149"/>
        <end position="180"/>
    </location>
</feature>